<dbReference type="AlphaFoldDB" id="A0A2I1FV24"/>
<feature type="coiled-coil region" evidence="1">
    <location>
        <begin position="150"/>
        <end position="177"/>
    </location>
</feature>
<evidence type="ECO:0000313" key="2">
    <source>
        <dbReference type="EMBL" id="PKY38224.1"/>
    </source>
</evidence>
<dbReference type="VEuPathDB" id="FungiDB:RhiirFUN_011678"/>
<dbReference type="Proteomes" id="UP000234323">
    <property type="component" value="Unassembled WGS sequence"/>
</dbReference>
<accession>A0A2I1FV24</accession>
<gene>
    <name evidence="2" type="ORF">RhiirA4_414000</name>
</gene>
<reference evidence="2 3" key="1">
    <citation type="submission" date="2015-10" db="EMBL/GenBank/DDBJ databases">
        <title>Genome analyses suggest a sexual origin of heterokaryosis in a supposedly ancient asexual fungus.</title>
        <authorList>
            <person name="Ropars J."/>
            <person name="Sedzielewska K."/>
            <person name="Noel J."/>
            <person name="Charron P."/>
            <person name="Farinelli L."/>
            <person name="Marton T."/>
            <person name="Kruger M."/>
            <person name="Pelin A."/>
            <person name="Brachmann A."/>
            <person name="Corradi N."/>
        </authorList>
    </citation>
    <scope>NUCLEOTIDE SEQUENCE [LARGE SCALE GENOMIC DNA]</scope>
    <source>
        <strain evidence="2 3">A4</strain>
    </source>
</reference>
<name>A0A2I1FV24_9GLOM</name>
<evidence type="ECO:0000313" key="3">
    <source>
        <dbReference type="Proteomes" id="UP000234323"/>
    </source>
</evidence>
<organism evidence="2 3">
    <name type="scientific">Rhizophagus irregularis</name>
    <dbReference type="NCBI Taxonomy" id="588596"/>
    <lineage>
        <taxon>Eukaryota</taxon>
        <taxon>Fungi</taxon>
        <taxon>Fungi incertae sedis</taxon>
        <taxon>Mucoromycota</taxon>
        <taxon>Glomeromycotina</taxon>
        <taxon>Glomeromycetes</taxon>
        <taxon>Glomerales</taxon>
        <taxon>Glomeraceae</taxon>
        <taxon>Rhizophagus</taxon>
    </lineage>
</organism>
<dbReference type="VEuPathDB" id="FungiDB:FUN_014518"/>
<comment type="caution">
    <text evidence="2">The sequence shown here is derived from an EMBL/GenBank/DDBJ whole genome shotgun (WGS) entry which is preliminary data.</text>
</comment>
<sequence length="201" mass="23962">MEIVDNHRNKLHTLESRNLSLNKSLTIKKQILNDIVKDFKDFNEEEGAWLKQKGEVKDVSKHLFYIIEQKDEVLNDTFTLTEEVLLNLLGRKEIFRYRDKVSDFIAEVKKDWGLFVGQVFREEDEKFLTELKKVLNSVNMTTDEFELLFRMKHNSNNEFYQKKMKTLDQEINSLEVSFPNDLKDLKAPLKKLLVALKIWYK</sequence>
<evidence type="ECO:0000256" key="1">
    <source>
        <dbReference type="SAM" id="Coils"/>
    </source>
</evidence>
<keyword evidence="3" id="KW-1185">Reference proteome</keyword>
<dbReference type="EMBL" id="LLXI01000020">
    <property type="protein sequence ID" value="PKY38224.1"/>
    <property type="molecule type" value="Genomic_DNA"/>
</dbReference>
<protein>
    <submittedName>
        <fullName evidence="2">Uncharacterized protein</fullName>
    </submittedName>
</protein>
<proteinExistence type="predicted"/>
<dbReference type="VEuPathDB" id="FungiDB:RhiirA1_468079"/>
<keyword evidence="1" id="KW-0175">Coiled coil</keyword>